<dbReference type="GO" id="GO:0008757">
    <property type="term" value="F:S-adenosylmethionine-dependent methyltransferase activity"/>
    <property type="evidence" value="ECO:0007669"/>
    <property type="project" value="InterPro"/>
</dbReference>
<name>A0A1Q5Q4V9_9ACTO</name>
<dbReference type="InterPro" id="IPR029063">
    <property type="entry name" value="SAM-dependent_MTases_sf"/>
</dbReference>
<dbReference type="PANTHER" id="PTHR43591:SF24">
    <property type="entry name" value="2-METHOXY-6-POLYPRENYL-1,4-BENZOQUINOL METHYLASE, MITOCHONDRIAL"/>
    <property type="match status" value="1"/>
</dbReference>
<proteinExistence type="predicted"/>
<dbReference type="CDD" id="cd02440">
    <property type="entry name" value="AdoMet_MTases"/>
    <property type="match status" value="1"/>
</dbReference>
<dbReference type="PANTHER" id="PTHR43591">
    <property type="entry name" value="METHYLTRANSFERASE"/>
    <property type="match status" value="1"/>
</dbReference>
<sequence length="266" mass="29261">MGDEFFGYRPLAAGSHLTHEYWDRGARDYADEHVDFLTRNRLIWGPEGWDEADVQWLGTPEDLAGLRVLEVGCGLAQGARYLASLGAHVVGIDIAPGMLGEAHRIDAELGRAPLPLLAADACALPLADQVVDLAFSAFGAIAFVPDVAPLYAEVARVLRPGGRWVFSAPHPMRWVFSDDPVDVEPELIRSYFDRTPYLEGHGDQVSYAEFHHTLEDHVAALAASGFVIESLREPQFAPGVETTWGGWSAERSRLFPGTMVVQARRR</sequence>
<keyword evidence="3" id="KW-1185">Reference proteome</keyword>
<protein>
    <recommendedName>
        <fullName evidence="1">Methyltransferase type 11 domain-containing protein</fullName>
    </recommendedName>
</protein>
<comment type="caution">
    <text evidence="2">The sequence shown here is derived from an EMBL/GenBank/DDBJ whole genome shotgun (WGS) entry which is preliminary data.</text>
</comment>
<evidence type="ECO:0000313" key="2">
    <source>
        <dbReference type="EMBL" id="OKL54846.1"/>
    </source>
</evidence>
<dbReference type="AlphaFoldDB" id="A0A1Q5Q4V9"/>
<dbReference type="Pfam" id="PF08241">
    <property type="entry name" value="Methyltransf_11"/>
    <property type="match status" value="1"/>
</dbReference>
<feature type="domain" description="Methyltransferase type 11" evidence="1">
    <location>
        <begin position="69"/>
        <end position="166"/>
    </location>
</feature>
<dbReference type="Gene3D" id="3.40.50.150">
    <property type="entry name" value="Vaccinia Virus protein VP39"/>
    <property type="match status" value="1"/>
</dbReference>
<dbReference type="SUPFAM" id="SSF53335">
    <property type="entry name" value="S-adenosyl-L-methionine-dependent methyltransferases"/>
    <property type="match status" value="1"/>
</dbReference>
<organism evidence="2 3">
    <name type="scientific">Bowdeniella nasicola</name>
    <dbReference type="NCBI Taxonomy" id="208480"/>
    <lineage>
        <taxon>Bacteria</taxon>
        <taxon>Bacillati</taxon>
        <taxon>Actinomycetota</taxon>
        <taxon>Actinomycetes</taxon>
        <taxon>Actinomycetales</taxon>
        <taxon>Actinomycetaceae</taxon>
        <taxon>Bowdeniella</taxon>
    </lineage>
</organism>
<dbReference type="Proteomes" id="UP000185628">
    <property type="component" value="Unassembled WGS sequence"/>
</dbReference>
<evidence type="ECO:0000313" key="3">
    <source>
        <dbReference type="Proteomes" id="UP000185628"/>
    </source>
</evidence>
<dbReference type="InterPro" id="IPR013216">
    <property type="entry name" value="Methyltransf_11"/>
</dbReference>
<dbReference type="RefSeq" id="WP_073715696.1">
    <property type="nucleotide sequence ID" value="NZ_MQVR01000006.1"/>
</dbReference>
<evidence type="ECO:0000259" key="1">
    <source>
        <dbReference type="Pfam" id="PF08241"/>
    </source>
</evidence>
<reference evidence="3" key="1">
    <citation type="submission" date="2016-12" db="EMBL/GenBank/DDBJ databases">
        <authorList>
            <person name="Meng X."/>
        </authorList>
    </citation>
    <scope>NUCLEOTIDE SEQUENCE [LARGE SCALE GENOMIC DNA]</scope>
    <source>
        <strain evidence="3">DSM 19116</strain>
    </source>
</reference>
<dbReference type="OrthoDB" id="5566900at2"/>
<gene>
    <name evidence="2" type="ORF">BSZ39_01845</name>
</gene>
<accession>A0A1Q5Q4V9</accession>
<dbReference type="EMBL" id="MQVR01000006">
    <property type="protein sequence ID" value="OKL54846.1"/>
    <property type="molecule type" value="Genomic_DNA"/>
</dbReference>